<name>A0A239NES7_9PSED</name>
<gene>
    <name evidence="1" type="ORF">SAMN05216189_104751</name>
    <name evidence="2" type="ORF">SAMN06295949_14251</name>
</gene>
<dbReference type="AlphaFoldDB" id="A0A239NES7"/>
<evidence type="ECO:0000313" key="3">
    <source>
        <dbReference type="Proteomes" id="UP000198309"/>
    </source>
</evidence>
<dbReference type="EMBL" id="FZPC01000042">
    <property type="protein sequence ID" value="SNT52924.1"/>
    <property type="molecule type" value="Genomic_DNA"/>
</dbReference>
<dbReference type="EMBL" id="FNEC01000047">
    <property type="protein sequence ID" value="SDK69336.1"/>
    <property type="molecule type" value="Genomic_DNA"/>
</dbReference>
<accession>A0A239NES7</accession>
<proteinExistence type="predicted"/>
<sequence length="255" mass="26529">MTLLLPLFIALLLVALPRLLPLPVASTAGAPAAAAATWHACELPDPPASPRPQAGAAPSNLLYLPLGLHPADRCLHGPLVVEGLIRIRPPLQFWRICAGEIRFGDCSRTPTGIARAGAGRNQVEEGEYRVAAGGCLEGDLLVRGDLFLGRYSRVLGSVQVEGGVWMDEGAEVAGGILARGSVRVGRRSRVAGPLSAGRSISLGRDCVVGAQGRPTTVSADRVRINEGCKVYGQVLAEKGAQVNALAGAEASREPV</sequence>
<keyword evidence="3" id="KW-1185">Reference proteome</keyword>
<dbReference type="Proteomes" id="UP000198309">
    <property type="component" value="Unassembled WGS sequence"/>
</dbReference>
<organism evidence="1 4">
    <name type="scientific">Pseudomonas delhiensis</name>
    <dbReference type="NCBI Taxonomy" id="366289"/>
    <lineage>
        <taxon>Bacteria</taxon>
        <taxon>Pseudomonadati</taxon>
        <taxon>Pseudomonadota</taxon>
        <taxon>Gammaproteobacteria</taxon>
        <taxon>Pseudomonadales</taxon>
        <taxon>Pseudomonadaceae</taxon>
        <taxon>Pseudomonas</taxon>
    </lineage>
</organism>
<reference evidence="1 4" key="1">
    <citation type="submission" date="2016-10" db="EMBL/GenBank/DDBJ databases">
        <authorList>
            <person name="de Groot N.N."/>
        </authorList>
    </citation>
    <scope>NUCLEOTIDE SEQUENCE [LARGE SCALE GENOMIC DNA]</scope>
    <source>
        <strain evidence="1 4">CCM 7361</strain>
    </source>
</reference>
<evidence type="ECO:0000313" key="2">
    <source>
        <dbReference type="EMBL" id="SNT52924.1"/>
    </source>
</evidence>
<dbReference type="InterPro" id="IPR011004">
    <property type="entry name" value="Trimer_LpxA-like_sf"/>
</dbReference>
<dbReference type="Proteomes" id="UP000199693">
    <property type="component" value="Unassembled WGS sequence"/>
</dbReference>
<dbReference type="RefSeq" id="WP_089394550.1">
    <property type="nucleotide sequence ID" value="NZ_FNEC01000047.1"/>
</dbReference>
<evidence type="ECO:0000313" key="1">
    <source>
        <dbReference type="EMBL" id="SDK69336.1"/>
    </source>
</evidence>
<dbReference type="SUPFAM" id="SSF51161">
    <property type="entry name" value="Trimeric LpxA-like enzymes"/>
    <property type="match status" value="1"/>
</dbReference>
<protein>
    <recommendedName>
        <fullName evidence="5">Polymer-forming cytoskeletal protein</fullName>
    </recommendedName>
</protein>
<dbReference type="Gene3D" id="2.160.10.10">
    <property type="entry name" value="Hexapeptide repeat proteins"/>
    <property type="match status" value="1"/>
</dbReference>
<reference evidence="2 3" key="2">
    <citation type="submission" date="2017-06" db="EMBL/GenBank/DDBJ databases">
        <authorList>
            <person name="Varghese N."/>
            <person name="Submissions S."/>
        </authorList>
    </citation>
    <scope>NUCLEOTIDE SEQUENCE [LARGE SCALE GENOMIC DNA]</scope>
    <source>
        <strain evidence="2 3">RLD-1</strain>
    </source>
</reference>
<evidence type="ECO:0008006" key="5">
    <source>
        <dbReference type="Google" id="ProtNLM"/>
    </source>
</evidence>
<evidence type="ECO:0000313" key="4">
    <source>
        <dbReference type="Proteomes" id="UP000199693"/>
    </source>
</evidence>